<dbReference type="EMBL" id="MU971367">
    <property type="protein sequence ID" value="KAK9237573.1"/>
    <property type="molecule type" value="Genomic_DNA"/>
</dbReference>
<name>A0ACC3T132_LIPKO</name>
<accession>A0ACC3T132</accession>
<evidence type="ECO:0000313" key="1">
    <source>
        <dbReference type="EMBL" id="KAK9237573.1"/>
    </source>
</evidence>
<dbReference type="Proteomes" id="UP001433508">
    <property type="component" value="Unassembled WGS sequence"/>
</dbReference>
<protein>
    <submittedName>
        <fullName evidence="1">Glucosidase II beta subunit-like-domain-containing protein</fullName>
    </submittedName>
</protein>
<reference evidence="2" key="1">
    <citation type="journal article" date="2024" name="Front. Bioeng. Biotechnol.">
        <title>Genome-scale model development and genomic sequencing of the oleaginous clade Lipomyces.</title>
        <authorList>
            <person name="Czajka J.J."/>
            <person name="Han Y."/>
            <person name="Kim J."/>
            <person name="Mondo S.J."/>
            <person name="Hofstad B.A."/>
            <person name="Robles A."/>
            <person name="Haridas S."/>
            <person name="Riley R."/>
            <person name="LaButti K."/>
            <person name="Pangilinan J."/>
            <person name="Andreopoulos W."/>
            <person name="Lipzen A."/>
            <person name="Yan J."/>
            <person name="Wang M."/>
            <person name="Ng V."/>
            <person name="Grigoriev I.V."/>
            <person name="Spatafora J.W."/>
            <person name="Magnuson J.K."/>
            <person name="Baker S.E."/>
            <person name="Pomraning K.R."/>
        </authorList>
    </citation>
    <scope>NUCLEOTIDE SEQUENCE [LARGE SCALE GENOMIC DNA]</scope>
    <source>
        <strain evidence="2">CBS 7786</strain>
    </source>
</reference>
<organism evidence="1 2">
    <name type="scientific">Lipomyces kononenkoae</name>
    <name type="common">Yeast</name>
    <dbReference type="NCBI Taxonomy" id="34357"/>
    <lineage>
        <taxon>Eukaryota</taxon>
        <taxon>Fungi</taxon>
        <taxon>Dikarya</taxon>
        <taxon>Ascomycota</taxon>
        <taxon>Saccharomycotina</taxon>
        <taxon>Lipomycetes</taxon>
        <taxon>Lipomycetales</taxon>
        <taxon>Lipomycetaceae</taxon>
        <taxon>Lipomyces</taxon>
    </lineage>
</organism>
<comment type="caution">
    <text evidence="1">The sequence shown here is derived from an EMBL/GenBank/DDBJ whole genome shotgun (WGS) entry which is preliminary data.</text>
</comment>
<proteinExistence type="predicted"/>
<sequence length="502" mass="55781">MKISVGAFALALAYTGHEVLAAKSTHVRGVPDADQALYQPDENGNWACLNHPDIVLPMSRINDDYCDCPDGSDEPGTSACPNGKFYCVNKGHVPGLIPSSRVNDGVCDYDICCDGSDEWAGIVKCENKCREFAAEYAKKQAEVRRTQVAGWNARAKLVAKASSIRQALQKELTQLDNQIAVSDARVVKAKEALKLAEMQSSSRVGTKGSPLLGRVKARIEEYQKATAALTDRITMLEARLALAQEILQKLNEEYNPNYNDEGVKAAVKAYQEFKESDPGDGDYRQYVDITETDDDELFSEEQIDVDPDIVEYESYIPLQWRLWIHDQKTKLRDFLVQHGLLAERKPSGETASVANAKKERDAAERQNNELKSKRENVAKDLAADFGDDDVFRALAGECVDIESGEFTYQMCFNERITQKGKSGGPTNLGVFDKIEGDKMHFSNGVKCWNGPQRSAIVEMQCGEKNKILSVSEPAMCEYFFKIVTPALCTKPPDTDTKPKDEL</sequence>
<keyword evidence="2" id="KW-1185">Reference proteome</keyword>
<evidence type="ECO:0000313" key="2">
    <source>
        <dbReference type="Proteomes" id="UP001433508"/>
    </source>
</evidence>
<gene>
    <name evidence="1" type="ORF">V1525DRAFT_403576</name>
</gene>